<evidence type="ECO:0000313" key="2">
    <source>
        <dbReference type="EMBL" id="GKU94002.1"/>
    </source>
</evidence>
<dbReference type="SUPFAM" id="SSF81383">
    <property type="entry name" value="F-box domain"/>
    <property type="match status" value="1"/>
</dbReference>
<dbReference type="AlphaFoldDB" id="A0AAV5I507"/>
<evidence type="ECO:0000313" key="3">
    <source>
        <dbReference type="Proteomes" id="UP001054252"/>
    </source>
</evidence>
<name>A0AAV5I507_9ROSI</name>
<dbReference type="SUPFAM" id="SSF82171">
    <property type="entry name" value="DPP6 N-terminal domain-like"/>
    <property type="match status" value="1"/>
</dbReference>
<dbReference type="Pfam" id="PF03478">
    <property type="entry name" value="Beta-prop_KIB1-4"/>
    <property type="match status" value="1"/>
</dbReference>
<dbReference type="EMBL" id="BPVZ01000007">
    <property type="protein sequence ID" value="GKU94002.1"/>
    <property type="molecule type" value="Genomic_DNA"/>
</dbReference>
<keyword evidence="3" id="KW-1185">Reference proteome</keyword>
<dbReference type="Proteomes" id="UP001054252">
    <property type="component" value="Unassembled WGS sequence"/>
</dbReference>
<dbReference type="PANTHER" id="PTHR44259">
    <property type="entry name" value="OS07G0183000 PROTEIN-RELATED"/>
    <property type="match status" value="1"/>
</dbReference>
<proteinExistence type="predicted"/>
<feature type="domain" description="F-box" evidence="1">
    <location>
        <begin position="32"/>
        <end position="72"/>
    </location>
</feature>
<sequence length="435" mass="49199">MVNVPAEVVSKRKIVEESCDSTSRNNTSRIQLPRDLLCCVLERLPLIDVIGAKLVSHAWADAVLSSKSHSRFLKSPWLLLPPKRHGEGGYTSYSKWAGSGSCCIMNLEENMVYDLKKSTSDLVSEFACIGSSHGWLIFSDYTTLSPFLFNPFTEARIQLPSLKPLFGISDIEEDDRRIKILWKGKWVILSKVDLRLSFVSRAFLTAEPTGGDYVVVLVSHFEYEGLIYYKNGDISWRPFNDSGFPNSIFLDDIMCYENKLHVLAVDGAIHTWDLETGYPENKIYNRYAASNHTLERPDCFIHGLYLVQSDGEILLVARNVPEEGDHDITTGIFDVYKLDLEGRQWVEVQTLGDNRSLFLGQNQSVSVSTEDFSGCKGNCIYFTHDNHYLSLLEGSEMGMGIYSLKDRKISPIFEFPSESLSEFSRLPCWLIPSSC</sequence>
<comment type="caution">
    <text evidence="2">The sequence shown here is derived from an EMBL/GenBank/DDBJ whole genome shotgun (WGS) entry which is preliminary data.</text>
</comment>
<dbReference type="InterPro" id="IPR050942">
    <property type="entry name" value="F-box_BR-signaling"/>
</dbReference>
<gene>
    <name evidence="2" type="ORF">SLEP1_g7544</name>
</gene>
<dbReference type="SMART" id="SM00256">
    <property type="entry name" value="FBOX"/>
    <property type="match status" value="1"/>
</dbReference>
<dbReference type="PANTHER" id="PTHR44259:SF15">
    <property type="entry name" value="F-BOX PROTEIN KIB2-RELATED"/>
    <property type="match status" value="1"/>
</dbReference>
<dbReference type="InterPro" id="IPR005174">
    <property type="entry name" value="KIB1-4_b-propeller"/>
</dbReference>
<protein>
    <recommendedName>
        <fullName evidence="1">F-box domain-containing protein</fullName>
    </recommendedName>
</protein>
<dbReference type="Gene3D" id="1.20.1280.50">
    <property type="match status" value="1"/>
</dbReference>
<accession>A0AAV5I507</accession>
<organism evidence="2 3">
    <name type="scientific">Rubroshorea leprosula</name>
    <dbReference type="NCBI Taxonomy" id="152421"/>
    <lineage>
        <taxon>Eukaryota</taxon>
        <taxon>Viridiplantae</taxon>
        <taxon>Streptophyta</taxon>
        <taxon>Embryophyta</taxon>
        <taxon>Tracheophyta</taxon>
        <taxon>Spermatophyta</taxon>
        <taxon>Magnoliopsida</taxon>
        <taxon>eudicotyledons</taxon>
        <taxon>Gunneridae</taxon>
        <taxon>Pentapetalae</taxon>
        <taxon>rosids</taxon>
        <taxon>malvids</taxon>
        <taxon>Malvales</taxon>
        <taxon>Dipterocarpaceae</taxon>
        <taxon>Rubroshorea</taxon>
    </lineage>
</organism>
<dbReference type="InterPro" id="IPR001810">
    <property type="entry name" value="F-box_dom"/>
</dbReference>
<reference evidence="2 3" key="1">
    <citation type="journal article" date="2021" name="Commun. Biol.">
        <title>The genome of Shorea leprosula (Dipterocarpaceae) highlights the ecological relevance of drought in aseasonal tropical rainforests.</title>
        <authorList>
            <person name="Ng K.K.S."/>
            <person name="Kobayashi M.J."/>
            <person name="Fawcett J.A."/>
            <person name="Hatakeyama M."/>
            <person name="Paape T."/>
            <person name="Ng C.H."/>
            <person name="Ang C.C."/>
            <person name="Tnah L.H."/>
            <person name="Lee C.T."/>
            <person name="Nishiyama T."/>
            <person name="Sese J."/>
            <person name="O'Brien M.J."/>
            <person name="Copetti D."/>
            <person name="Mohd Noor M.I."/>
            <person name="Ong R.C."/>
            <person name="Putra M."/>
            <person name="Sireger I.Z."/>
            <person name="Indrioko S."/>
            <person name="Kosugi Y."/>
            <person name="Izuno A."/>
            <person name="Isagi Y."/>
            <person name="Lee S.L."/>
            <person name="Shimizu K.K."/>
        </authorList>
    </citation>
    <scope>NUCLEOTIDE SEQUENCE [LARGE SCALE GENOMIC DNA]</scope>
    <source>
        <strain evidence="2">214</strain>
    </source>
</reference>
<dbReference type="InterPro" id="IPR036047">
    <property type="entry name" value="F-box-like_dom_sf"/>
</dbReference>
<evidence type="ECO:0000259" key="1">
    <source>
        <dbReference type="SMART" id="SM00256"/>
    </source>
</evidence>
<dbReference type="Pfam" id="PF00646">
    <property type="entry name" value="F-box"/>
    <property type="match status" value="1"/>
</dbReference>